<feature type="compositionally biased region" description="Polar residues" evidence="1">
    <location>
        <begin position="315"/>
        <end position="330"/>
    </location>
</feature>
<feature type="region of interest" description="Disordered" evidence="1">
    <location>
        <begin position="550"/>
        <end position="571"/>
    </location>
</feature>
<keyword evidence="3" id="KW-1185">Reference proteome</keyword>
<feature type="compositionally biased region" description="Basic and acidic residues" evidence="1">
    <location>
        <begin position="39"/>
        <end position="48"/>
    </location>
</feature>
<dbReference type="RefSeq" id="XP_015590760.1">
    <property type="nucleotide sequence ID" value="XM_015735274.2"/>
</dbReference>
<sequence length="1172" mass="132833">MKSILTICEISLIIMKNLRRYLTDSVKTCERSSVNSEEVIKERGKVDDGPDSGCTPRKKRTRVKIKITQRNSEGRVCDIIENNSDLVDKTPSPFSKVDNENLKSSRTDTPKRSVPGDISAKSKSSNSTSKKNNLVDVTSSYSNDRNSMECEIETVRLDKNEGDDVISNSDERVESNAFDVLMTRNKPVELNPPPQLSPQEAEHLAKKGEETKTKLKQNKEKLTSLADKKGYAKRKLAELEESERIEKRIHNRTKMFKQEAKKDSSEIVNSSTGQRQNTHNLLNYFSKTAPEQKKIDATMSSTIVVTADIHTPHVNTSTPILPKNSSGTVENSKRKKLKSRNFVSNVDDIKLLRSEITDPNSSPEEVQGELIRNKPKWSLRIKLQSHDKETSASEIEDMSDEAMFLPRNNEKTRRKLSLRKTGKVLITSTTDSTTESREIKRNSRTTSESIKKNERSNDTKLNMKKKFDSKMEKIEEIDVSIVTIDSDTAEQENGKVSKENVPKINSQDNFSKSNSQENYPKREKLAPLFTKCRKPDPAVLAARRSFLQSNLIENNKRPHKKSDSNDPRSLPILPFPKISHVTQLTDEMEYENINYSNVRINSSSKYEPVLDVTQFQFVVGPKSSTYELESANQEIKADPNDILKEIEERCSDARNMWDKIVPTNNEEPKQRSLRGQNRKRRSNDKKESKQKEETDKVNSVWTYKYKPTSSKEVVGNEDAAVKLKNWLDSWKLSLPTDGCDSEDDFYSSDCSYISRRDNDQVAILLGPHGSGKTASVYAVAEELGYSVLEVNASTKRTGKKILKEFQEATKSHRIKKDSTQSTLISTMKETMKKIPQKSLILVEDVDLIFEEDEGFISATFQLASNTKRPIVMTCGNTCVHLNKLAPQQLRIYFQPATGKRVSAHLELISLAETGHKLPQDCLEKLLEQGDLRKALLQLQYLLLSGNPRMTSLSATHDTLWQDMRYCIYKPAVKAGKKKPKNITDVKVSHSNRHDETVLNNLADNLDRISLLSSLTEVQDPTEASVNLIAPCLSLVDDIEPYSSLNDLSTEIADWLNQKVLHKETLLNASKASVRQIGSQLSIKRQVATGVSIALSHVVQFSLERRAMYVDYLPSIRTICRAEHIRSTNNEKRSRRFFHYLQNFNLPSASTKPNILAMACKSLQEKTVKSKQE</sequence>
<feature type="compositionally biased region" description="Basic and acidic residues" evidence="1">
    <location>
        <begin position="97"/>
        <end position="111"/>
    </location>
</feature>
<dbReference type="CTD" id="39770"/>
<protein>
    <submittedName>
        <fullName evidence="4">ATPase family AAA domain-containing protein 5 isoform X1</fullName>
    </submittedName>
</protein>
<dbReference type="AlphaFoldDB" id="A0AAJ7BNV3"/>
<dbReference type="GO" id="GO:0016887">
    <property type="term" value="F:ATP hydrolysis activity"/>
    <property type="evidence" value="ECO:0007669"/>
    <property type="project" value="InterPro"/>
</dbReference>
<reference evidence="4" key="1">
    <citation type="submission" date="2025-08" db="UniProtKB">
        <authorList>
            <consortium name="RefSeq"/>
        </authorList>
    </citation>
    <scope>IDENTIFICATION</scope>
</reference>
<dbReference type="SMART" id="SM00382">
    <property type="entry name" value="AAA"/>
    <property type="match status" value="1"/>
</dbReference>
<dbReference type="InterPro" id="IPR027417">
    <property type="entry name" value="P-loop_NTPase"/>
</dbReference>
<evidence type="ECO:0000259" key="2">
    <source>
        <dbReference type="SMART" id="SM00382"/>
    </source>
</evidence>
<dbReference type="InterPro" id="IPR049945">
    <property type="entry name" value="AAA_22"/>
</dbReference>
<feature type="region of interest" description="Disordered" evidence="1">
    <location>
        <begin position="429"/>
        <end position="463"/>
    </location>
</feature>
<gene>
    <name evidence="4" type="primary">LOC107265622</name>
</gene>
<feature type="compositionally biased region" description="Low complexity" evidence="1">
    <location>
        <begin position="119"/>
        <end position="132"/>
    </location>
</feature>
<organism evidence="3 4">
    <name type="scientific">Cephus cinctus</name>
    <name type="common">Wheat stem sawfly</name>
    <dbReference type="NCBI Taxonomy" id="211228"/>
    <lineage>
        <taxon>Eukaryota</taxon>
        <taxon>Metazoa</taxon>
        <taxon>Ecdysozoa</taxon>
        <taxon>Arthropoda</taxon>
        <taxon>Hexapoda</taxon>
        <taxon>Insecta</taxon>
        <taxon>Pterygota</taxon>
        <taxon>Neoptera</taxon>
        <taxon>Endopterygota</taxon>
        <taxon>Hymenoptera</taxon>
        <taxon>Cephoidea</taxon>
        <taxon>Cephidae</taxon>
        <taxon>Cephus</taxon>
    </lineage>
</organism>
<dbReference type="GeneID" id="107265622"/>
<feature type="compositionally biased region" description="Basic and acidic residues" evidence="1">
    <location>
        <begin position="492"/>
        <end position="501"/>
    </location>
</feature>
<dbReference type="GO" id="GO:0005634">
    <property type="term" value="C:nucleus"/>
    <property type="evidence" value="ECO:0007669"/>
    <property type="project" value="TreeGrafter"/>
</dbReference>
<name>A0AAJ7BNV3_CEPCN</name>
<feature type="compositionally biased region" description="Basic and acidic residues" evidence="1">
    <location>
        <begin position="684"/>
        <end position="693"/>
    </location>
</feature>
<dbReference type="GO" id="GO:0003677">
    <property type="term" value="F:DNA binding"/>
    <property type="evidence" value="ECO:0007669"/>
    <property type="project" value="TreeGrafter"/>
</dbReference>
<proteinExistence type="predicted"/>
<dbReference type="KEGG" id="ccin:107265622"/>
<feature type="region of interest" description="Disordered" evidence="1">
    <location>
        <begin position="39"/>
        <end position="60"/>
    </location>
</feature>
<feature type="region of interest" description="Disordered" evidence="1">
    <location>
        <begin position="489"/>
        <end position="519"/>
    </location>
</feature>
<feature type="compositionally biased region" description="Basic and acidic residues" evidence="1">
    <location>
        <begin position="200"/>
        <end position="210"/>
    </location>
</feature>
<dbReference type="SUPFAM" id="SSF52540">
    <property type="entry name" value="P-loop containing nucleoside triphosphate hydrolases"/>
    <property type="match status" value="1"/>
</dbReference>
<evidence type="ECO:0000256" key="1">
    <source>
        <dbReference type="SAM" id="MobiDB-lite"/>
    </source>
</evidence>
<evidence type="ECO:0000313" key="3">
    <source>
        <dbReference type="Proteomes" id="UP000694920"/>
    </source>
</evidence>
<feature type="compositionally biased region" description="Basic and acidic residues" evidence="1">
    <location>
        <begin position="449"/>
        <end position="458"/>
    </location>
</feature>
<dbReference type="InterPro" id="IPR003593">
    <property type="entry name" value="AAA+_ATPase"/>
</dbReference>
<dbReference type="Proteomes" id="UP000694920">
    <property type="component" value="Unplaced"/>
</dbReference>
<dbReference type="Pfam" id="PF13401">
    <property type="entry name" value="AAA_22"/>
    <property type="match status" value="1"/>
</dbReference>
<evidence type="ECO:0000313" key="4">
    <source>
        <dbReference type="RefSeq" id="XP_015590760.1"/>
    </source>
</evidence>
<feature type="region of interest" description="Disordered" evidence="1">
    <location>
        <begin position="190"/>
        <end position="210"/>
    </location>
</feature>
<dbReference type="PANTHER" id="PTHR23389">
    <property type="entry name" value="CHROMOSOME TRANSMISSION FIDELITY FACTOR 18"/>
    <property type="match status" value="1"/>
</dbReference>
<feature type="region of interest" description="Disordered" evidence="1">
    <location>
        <begin position="315"/>
        <end position="334"/>
    </location>
</feature>
<feature type="compositionally biased region" description="Polar residues" evidence="1">
    <location>
        <begin position="503"/>
        <end position="518"/>
    </location>
</feature>
<feature type="region of interest" description="Disordered" evidence="1">
    <location>
        <begin position="658"/>
        <end position="693"/>
    </location>
</feature>
<feature type="domain" description="AAA+ ATPase" evidence="2">
    <location>
        <begin position="758"/>
        <end position="897"/>
    </location>
</feature>
<dbReference type="Gene3D" id="3.40.50.300">
    <property type="entry name" value="P-loop containing nucleotide triphosphate hydrolases"/>
    <property type="match status" value="1"/>
</dbReference>
<feature type="region of interest" description="Disordered" evidence="1">
    <location>
        <begin position="88"/>
        <end position="142"/>
    </location>
</feature>
<dbReference type="PANTHER" id="PTHR23389:SF21">
    <property type="entry name" value="ATPASE FAMILY AAA DOMAIN-CONTAINING PROTEIN 5"/>
    <property type="match status" value="1"/>
</dbReference>
<accession>A0AAJ7BNV3</accession>